<reference evidence="2 3" key="1">
    <citation type="submission" date="2023-07" db="EMBL/GenBank/DDBJ databases">
        <title>Comparative genomics of wheat-associated soil bacteria to identify genetic determinants of phenazine resistance.</title>
        <authorList>
            <person name="Mouncey N."/>
        </authorList>
    </citation>
    <scope>NUCLEOTIDE SEQUENCE [LARGE SCALE GENOMIC DNA]</scope>
    <source>
        <strain evidence="2 3">W4I11</strain>
    </source>
</reference>
<proteinExistence type="predicted"/>
<gene>
    <name evidence="2" type="ORF">QFZ34_003099</name>
</gene>
<organism evidence="2 3">
    <name type="scientific">Phyllobacterium ifriqiyense</name>
    <dbReference type="NCBI Taxonomy" id="314238"/>
    <lineage>
        <taxon>Bacteria</taxon>
        <taxon>Pseudomonadati</taxon>
        <taxon>Pseudomonadota</taxon>
        <taxon>Alphaproteobacteria</taxon>
        <taxon>Hyphomicrobiales</taxon>
        <taxon>Phyllobacteriaceae</taxon>
        <taxon>Phyllobacterium</taxon>
    </lineage>
</organism>
<feature type="transmembrane region" description="Helical" evidence="1">
    <location>
        <begin position="51"/>
        <end position="73"/>
    </location>
</feature>
<keyword evidence="1" id="KW-1133">Transmembrane helix</keyword>
<feature type="transmembrane region" description="Helical" evidence="1">
    <location>
        <begin position="151"/>
        <end position="171"/>
    </location>
</feature>
<comment type="caution">
    <text evidence="2">The sequence shown here is derived from an EMBL/GenBank/DDBJ whole genome shotgun (WGS) entry which is preliminary data.</text>
</comment>
<accession>A0ABU0SAX7</accession>
<evidence type="ECO:0000256" key="1">
    <source>
        <dbReference type="SAM" id="Phobius"/>
    </source>
</evidence>
<dbReference type="Proteomes" id="UP001237780">
    <property type="component" value="Unassembled WGS sequence"/>
</dbReference>
<keyword evidence="3" id="KW-1185">Reference proteome</keyword>
<evidence type="ECO:0000313" key="3">
    <source>
        <dbReference type="Proteomes" id="UP001237780"/>
    </source>
</evidence>
<keyword evidence="1" id="KW-0472">Membrane</keyword>
<feature type="transmembrane region" description="Helical" evidence="1">
    <location>
        <begin position="120"/>
        <end position="145"/>
    </location>
</feature>
<evidence type="ECO:0000313" key="2">
    <source>
        <dbReference type="EMBL" id="MDQ0997917.1"/>
    </source>
</evidence>
<protein>
    <recommendedName>
        <fullName evidence="4">Transporter</fullName>
    </recommendedName>
</protein>
<sequence length="213" mass="23819">MRIFLRDELMNDIPDWNEIQRYLRGTWRMMNGHADGLEELDFSEDGFWQSFHAITISLPPLILGWIVFANDLVALRPGTGSRLSIIGSAAFIDLASWVLPLVIVALLARPLGIVKRFSPYVVATNWGSAIGAWLTVPATLVRMLFPDWPTLIGSMSMMVYALIIVFTYRLVHVALKKPYIWSATFFIAFIIGSILMVITFQNALGIAMPSVSG</sequence>
<feature type="transmembrane region" description="Helical" evidence="1">
    <location>
        <begin position="178"/>
        <end position="200"/>
    </location>
</feature>
<keyword evidence="1" id="KW-0812">Transmembrane</keyword>
<dbReference type="EMBL" id="JAUSZT010000003">
    <property type="protein sequence ID" value="MDQ0997917.1"/>
    <property type="molecule type" value="Genomic_DNA"/>
</dbReference>
<evidence type="ECO:0008006" key="4">
    <source>
        <dbReference type="Google" id="ProtNLM"/>
    </source>
</evidence>
<name>A0ABU0SAX7_9HYPH</name>
<feature type="transmembrane region" description="Helical" evidence="1">
    <location>
        <begin position="85"/>
        <end position="108"/>
    </location>
</feature>